<dbReference type="STRING" id="1121097.GCA_000428125_02033"/>
<evidence type="ECO:0000259" key="1">
    <source>
        <dbReference type="Pfam" id="PF18925"/>
    </source>
</evidence>
<dbReference type="InterPro" id="IPR043732">
    <property type="entry name" value="DUF5675"/>
</dbReference>
<reference evidence="2 3" key="1">
    <citation type="journal article" date="2015" name="Microbes Environ.">
        <title>Distribution and evolution of nitrogen fixation genes in the phylum bacteroidetes.</title>
        <authorList>
            <person name="Inoue J."/>
            <person name="Oshima K."/>
            <person name="Suda W."/>
            <person name="Sakamoto M."/>
            <person name="Iino T."/>
            <person name="Noda S."/>
            <person name="Hongoh Y."/>
            <person name="Hattori M."/>
            <person name="Ohkuma M."/>
        </authorList>
    </citation>
    <scope>NUCLEOTIDE SEQUENCE [LARGE SCALE GENOMIC DNA]</scope>
    <source>
        <strain evidence="2 3">JCM 15093</strain>
    </source>
</reference>
<dbReference type="RefSeq" id="WP_024996468.1">
    <property type="nucleotide sequence ID" value="NZ_ATZI01000007.1"/>
</dbReference>
<feature type="domain" description="DUF5675" evidence="1">
    <location>
        <begin position="5"/>
        <end position="134"/>
    </location>
</feature>
<dbReference type="OrthoDB" id="1036575at2"/>
<dbReference type="eggNOG" id="ENOG5032UDK">
    <property type="taxonomic scope" value="Bacteria"/>
</dbReference>
<accession>A0A069D2X9</accession>
<gene>
    <name evidence="2" type="ORF">JCM15093_1780</name>
</gene>
<sequence>MKLLLKRKFKGETYTIGDLYIDGVFFCNTLEDTVRLLPLLCPDTPQGIGCRCKEKVYARTAIPCGTYKITMAHSPRFKRVLPYLHDVPHFLGILIHSGTTNADSAGCILVGKNTIKGKVTESRATSDRLNAILSKEKDITIEIV</sequence>
<organism evidence="2 3">
    <name type="scientific">Bacteroides graminisolvens DSM 19988 = JCM 15093</name>
    <dbReference type="NCBI Taxonomy" id="1121097"/>
    <lineage>
        <taxon>Bacteria</taxon>
        <taxon>Pseudomonadati</taxon>
        <taxon>Bacteroidota</taxon>
        <taxon>Bacteroidia</taxon>
        <taxon>Bacteroidales</taxon>
        <taxon>Bacteroidaceae</taxon>
        <taxon>Bacteroides</taxon>
    </lineage>
</organism>
<protein>
    <recommendedName>
        <fullName evidence="1">DUF5675 domain-containing protein</fullName>
    </recommendedName>
</protein>
<comment type="caution">
    <text evidence="2">The sequence shown here is derived from an EMBL/GenBank/DDBJ whole genome shotgun (WGS) entry which is preliminary data.</text>
</comment>
<keyword evidence="3" id="KW-1185">Reference proteome</keyword>
<dbReference type="EMBL" id="BAJS01000008">
    <property type="protein sequence ID" value="GAK36606.1"/>
    <property type="molecule type" value="Genomic_DNA"/>
</dbReference>
<dbReference type="AlphaFoldDB" id="A0A069D2X9"/>
<dbReference type="Pfam" id="PF18925">
    <property type="entry name" value="DUF5675"/>
    <property type="match status" value="1"/>
</dbReference>
<evidence type="ECO:0000313" key="2">
    <source>
        <dbReference type="EMBL" id="GAK36606.1"/>
    </source>
</evidence>
<proteinExistence type="predicted"/>
<dbReference type="Proteomes" id="UP000027601">
    <property type="component" value="Unassembled WGS sequence"/>
</dbReference>
<evidence type="ECO:0000313" key="3">
    <source>
        <dbReference type="Proteomes" id="UP000027601"/>
    </source>
</evidence>
<name>A0A069D2X9_9BACE</name>